<dbReference type="PANTHER" id="PTHR11524">
    <property type="entry name" value="60S RIBOSOMAL PROTEIN L7"/>
    <property type="match status" value="1"/>
</dbReference>
<name>A0A059EYW2_9MICR</name>
<keyword evidence="2 5" id="KW-0689">Ribosomal protein</keyword>
<evidence type="ECO:0000256" key="1">
    <source>
        <dbReference type="ARBA" id="ARBA00007594"/>
    </source>
</evidence>
<dbReference type="AlphaFoldDB" id="A0A059EYW2"/>
<dbReference type="InterPro" id="IPR035808">
    <property type="entry name" value="Ribosomal_uL30_euk_arc"/>
</dbReference>
<dbReference type="GO" id="GO:0003735">
    <property type="term" value="F:structural constituent of ribosome"/>
    <property type="evidence" value="ECO:0007669"/>
    <property type="project" value="TreeGrafter"/>
</dbReference>
<dbReference type="EMBL" id="KK365206">
    <property type="protein sequence ID" value="KCZ80075.1"/>
    <property type="molecule type" value="Genomic_DNA"/>
</dbReference>
<dbReference type="CDD" id="cd01657">
    <property type="entry name" value="Ribosomal_L7_archeal_euk"/>
    <property type="match status" value="1"/>
</dbReference>
<evidence type="ECO:0000259" key="4">
    <source>
        <dbReference type="Pfam" id="PF00327"/>
    </source>
</evidence>
<sequence>MSTAKGMTEATELRLAYEAKIQKMTEEANAFFAERIVKNKELAKQKADEYLKLYTEEKKNEEKMIAEYREKNIFYAPKEPEYILCVRIKGVNKNPAKIRKTLELLRLHKPNHAVIVRNTHQMRNMIQKVNAYIAFGFADYKLIRELVYKRGLAKVNKARVTLTNEVVEDHFEGEIRTVEELIHQIIMGTELFTKAANFLWPFTLQPPRKGFGGRKIKNIAEGGSTGNHLFKIGDLVRRMI</sequence>
<reference evidence="6" key="1">
    <citation type="submission" date="2013-02" db="EMBL/GenBank/DDBJ databases">
        <authorList>
            <consortium name="The Broad Institute Genome Sequencing Platform"/>
            <person name="Cuomo C."/>
            <person name="Becnel J."/>
            <person name="Sanscrainte N."/>
            <person name="Walker B."/>
            <person name="Young S.K."/>
            <person name="Zeng Q."/>
            <person name="Gargeya S."/>
            <person name="Fitzgerald M."/>
            <person name="Haas B."/>
            <person name="Abouelleil A."/>
            <person name="Alvarado L."/>
            <person name="Arachchi H.M."/>
            <person name="Berlin A.M."/>
            <person name="Chapman S.B."/>
            <person name="Dewar J."/>
            <person name="Goldberg J."/>
            <person name="Griggs A."/>
            <person name="Gujja S."/>
            <person name="Hansen M."/>
            <person name="Howarth C."/>
            <person name="Imamovic A."/>
            <person name="Larimer J."/>
            <person name="McCowan C."/>
            <person name="Murphy C."/>
            <person name="Neiman D."/>
            <person name="Pearson M."/>
            <person name="Priest M."/>
            <person name="Roberts A."/>
            <person name="Saif S."/>
            <person name="Shea T."/>
            <person name="Sisk P."/>
            <person name="Sykes S."/>
            <person name="Wortman J."/>
            <person name="Nusbaum C."/>
            <person name="Birren B."/>
        </authorList>
    </citation>
    <scope>NUCLEOTIDE SEQUENCE [LARGE SCALE GENOMIC DNA]</scope>
    <source>
        <strain evidence="6">PRA339</strain>
    </source>
</reference>
<dbReference type="SUPFAM" id="SSF55129">
    <property type="entry name" value="Ribosomal protein L30p/L7e"/>
    <property type="match status" value="1"/>
</dbReference>
<protein>
    <submittedName>
        <fullName evidence="5">Ribosomal protein L30P</fullName>
    </submittedName>
</protein>
<dbReference type="InterPro" id="IPR036919">
    <property type="entry name" value="Ribo_uL30_ferredoxin-like_sf"/>
</dbReference>
<evidence type="ECO:0000313" key="5">
    <source>
        <dbReference type="EMBL" id="KCZ80075.1"/>
    </source>
</evidence>
<dbReference type="GO" id="GO:0000463">
    <property type="term" value="P:maturation of LSU-rRNA from tricistronic rRNA transcript (SSU-rRNA, 5.8S rRNA, LSU-rRNA)"/>
    <property type="evidence" value="ECO:0007669"/>
    <property type="project" value="TreeGrafter"/>
</dbReference>
<dbReference type="Gene3D" id="3.30.1390.20">
    <property type="entry name" value="Ribosomal protein L30, ferredoxin-like fold domain"/>
    <property type="match status" value="1"/>
</dbReference>
<dbReference type="GO" id="GO:0022625">
    <property type="term" value="C:cytosolic large ribosomal subunit"/>
    <property type="evidence" value="ECO:0007669"/>
    <property type="project" value="TreeGrafter"/>
</dbReference>
<dbReference type="STRING" id="1288291.A0A059EYW2"/>
<keyword evidence="6" id="KW-1185">Reference proteome</keyword>
<dbReference type="Pfam" id="PF00327">
    <property type="entry name" value="Ribosomal_L30"/>
    <property type="match status" value="1"/>
</dbReference>
<organism evidence="5 6">
    <name type="scientific">Anncaliia algerae PRA339</name>
    <dbReference type="NCBI Taxonomy" id="1288291"/>
    <lineage>
        <taxon>Eukaryota</taxon>
        <taxon>Fungi</taxon>
        <taxon>Fungi incertae sedis</taxon>
        <taxon>Microsporidia</taxon>
        <taxon>Tubulinosematoidea</taxon>
        <taxon>Tubulinosematidae</taxon>
        <taxon>Anncaliia</taxon>
    </lineage>
</organism>
<evidence type="ECO:0000256" key="3">
    <source>
        <dbReference type="ARBA" id="ARBA00023274"/>
    </source>
</evidence>
<dbReference type="InterPro" id="IPR039699">
    <property type="entry name" value="Ribosomal_uL30"/>
</dbReference>
<dbReference type="HOGENOM" id="CLU_055156_0_0_1"/>
<dbReference type="InterPro" id="IPR016082">
    <property type="entry name" value="Ribosomal_uL30_ferredoxin-like"/>
</dbReference>
<dbReference type="VEuPathDB" id="MicrosporidiaDB:H312_02531"/>
<dbReference type="GO" id="GO:0003723">
    <property type="term" value="F:RNA binding"/>
    <property type="evidence" value="ECO:0007669"/>
    <property type="project" value="TreeGrafter"/>
</dbReference>
<dbReference type="Gene3D" id="1.10.15.30">
    <property type="match status" value="1"/>
</dbReference>
<comment type="similarity">
    <text evidence="1">Belongs to the universal ribosomal protein uL30 family.</text>
</comment>
<keyword evidence="3" id="KW-0687">Ribonucleoprotein</keyword>
<proteinExistence type="inferred from homology"/>
<dbReference type="Proteomes" id="UP000030655">
    <property type="component" value="Unassembled WGS sequence"/>
</dbReference>
<dbReference type="InterPro" id="IPR018038">
    <property type="entry name" value="Ribosomal_uL30_CS"/>
</dbReference>
<evidence type="ECO:0000313" key="6">
    <source>
        <dbReference type="Proteomes" id="UP000030655"/>
    </source>
</evidence>
<reference evidence="5 6" key="2">
    <citation type="submission" date="2014-03" db="EMBL/GenBank/DDBJ databases">
        <title>The Genome Sequence of Anncaliia algerae insect isolate PRA339.</title>
        <authorList>
            <consortium name="The Broad Institute Genome Sequencing Platform"/>
            <consortium name="The Broad Institute Genome Sequencing Center for Infectious Disease"/>
            <person name="Cuomo C."/>
            <person name="Becnel J."/>
            <person name="Sanscrainte N."/>
            <person name="Walker B."/>
            <person name="Young S.K."/>
            <person name="Zeng Q."/>
            <person name="Gargeya S."/>
            <person name="Fitzgerald M."/>
            <person name="Haas B."/>
            <person name="Abouelleil A."/>
            <person name="Alvarado L."/>
            <person name="Arachchi H.M."/>
            <person name="Berlin A.M."/>
            <person name="Chapman S.B."/>
            <person name="Dewar J."/>
            <person name="Goldberg J."/>
            <person name="Griggs A."/>
            <person name="Gujja S."/>
            <person name="Hansen M."/>
            <person name="Howarth C."/>
            <person name="Imamovic A."/>
            <person name="Larimer J."/>
            <person name="McCowan C."/>
            <person name="Murphy C."/>
            <person name="Neiman D."/>
            <person name="Pearson M."/>
            <person name="Priest M."/>
            <person name="Roberts A."/>
            <person name="Saif S."/>
            <person name="Shea T."/>
            <person name="Sisk P."/>
            <person name="Sykes S."/>
            <person name="Wortman J."/>
            <person name="Nusbaum C."/>
            <person name="Birren B."/>
        </authorList>
    </citation>
    <scope>NUCLEOTIDE SEQUENCE [LARGE SCALE GENOMIC DNA]</scope>
    <source>
        <strain evidence="5 6">PRA339</strain>
    </source>
</reference>
<dbReference type="PANTHER" id="PTHR11524:SF16">
    <property type="entry name" value="LARGE RIBOSOMAL SUBUNIT PROTEIN UL30"/>
    <property type="match status" value="1"/>
</dbReference>
<gene>
    <name evidence="5" type="ORF">H312_02531</name>
</gene>
<dbReference type="PROSITE" id="PS00634">
    <property type="entry name" value="RIBOSOMAL_L30"/>
    <property type="match status" value="1"/>
</dbReference>
<dbReference type="OrthoDB" id="28644at2759"/>
<evidence type="ECO:0000256" key="2">
    <source>
        <dbReference type="ARBA" id="ARBA00022980"/>
    </source>
</evidence>
<accession>A0A059EYW2</accession>
<feature type="domain" description="Large ribosomal subunit protein uL30-like ferredoxin-like fold" evidence="4">
    <location>
        <begin position="86"/>
        <end position="133"/>
    </location>
</feature>